<dbReference type="InterPro" id="IPR053926">
    <property type="entry name" value="RecX_HTH_1st"/>
</dbReference>
<protein>
    <recommendedName>
        <fullName evidence="3 5">Regulatory protein RecX</fullName>
    </recommendedName>
</protein>
<dbReference type="KEGG" id="cik:H0194_01300"/>
<evidence type="ECO:0000256" key="1">
    <source>
        <dbReference type="ARBA" id="ARBA00004496"/>
    </source>
</evidence>
<dbReference type="Pfam" id="PF21982">
    <property type="entry name" value="RecX_HTH1"/>
    <property type="match status" value="1"/>
</dbReference>
<gene>
    <name evidence="5 8" type="primary">recX</name>
    <name evidence="8" type="ORF">H0194_01300</name>
</gene>
<evidence type="ECO:0000259" key="6">
    <source>
        <dbReference type="Pfam" id="PF02631"/>
    </source>
</evidence>
<dbReference type="Gene3D" id="1.10.10.10">
    <property type="entry name" value="Winged helix-like DNA-binding domain superfamily/Winged helix DNA-binding domain"/>
    <property type="match status" value="2"/>
</dbReference>
<evidence type="ECO:0000256" key="5">
    <source>
        <dbReference type="HAMAP-Rule" id="MF_01114"/>
    </source>
</evidence>
<dbReference type="Proteomes" id="UP000515743">
    <property type="component" value="Chromosome"/>
</dbReference>
<dbReference type="InterPro" id="IPR003783">
    <property type="entry name" value="Regulatory_RecX"/>
</dbReference>
<keyword evidence="4 5" id="KW-0963">Cytoplasm</keyword>
<evidence type="ECO:0000313" key="8">
    <source>
        <dbReference type="EMBL" id="QNE89722.1"/>
    </source>
</evidence>
<dbReference type="AlphaFoldDB" id="A0A7G7CQ56"/>
<dbReference type="Pfam" id="PF02631">
    <property type="entry name" value="RecX_HTH2"/>
    <property type="match status" value="1"/>
</dbReference>
<proteinExistence type="inferred from homology"/>
<evidence type="ECO:0000256" key="2">
    <source>
        <dbReference type="ARBA" id="ARBA00009695"/>
    </source>
</evidence>
<accession>A0A7G7CQ56</accession>
<evidence type="ECO:0000256" key="3">
    <source>
        <dbReference type="ARBA" id="ARBA00018111"/>
    </source>
</evidence>
<evidence type="ECO:0000313" key="9">
    <source>
        <dbReference type="Proteomes" id="UP000515743"/>
    </source>
</evidence>
<dbReference type="NCBIfam" id="NF001059">
    <property type="entry name" value="PRK00117.4-3"/>
    <property type="match status" value="1"/>
</dbReference>
<dbReference type="PANTHER" id="PTHR33602">
    <property type="entry name" value="REGULATORY PROTEIN RECX FAMILY PROTEIN"/>
    <property type="match status" value="1"/>
</dbReference>
<evidence type="ECO:0000259" key="7">
    <source>
        <dbReference type="Pfam" id="PF21982"/>
    </source>
</evidence>
<dbReference type="PANTHER" id="PTHR33602:SF1">
    <property type="entry name" value="REGULATORY PROTEIN RECX FAMILY PROTEIN"/>
    <property type="match status" value="1"/>
</dbReference>
<dbReference type="InterPro" id="IPR036388">
    <property type="entry name" value="WH-like_DNA-bd_sf"/>
</dbReference>
<dbReference type="GO" id="GO:0005737">
    <property type="term" value="C:cytoplasm"/>
    <property type="evidence" value="ECO:0007669"/>
    <property type="project" value="UniProtKB-SubCell"/>
</dbReference>
<dbReference type="EMBL" id="CP059404">
    <property type="protein sequence ID" value="QNE89722.1"/>
    <property type="molecule type" value="Genomic_DNA"/>
</dbReference>
<comment type="function">
    <text evidence="5">Modulates RecA activity.</text>
</comment>
<keyword evidence="9" id="KW-1185">Reference proteome</keyword>
<name>A0A7G7CQ56_9CORY</name>
<reference evidence="8 9" key="1">
    <citation type="submission" date="2020-07" db="EMBL/GenBank/DDBJ databases">
        <title>Complete genome and description of Corynebacterium incognita strain Marseille-Q3630 sp. nov.</title>
        <authorList>
            <person name="Boxberger M."/>
        </authorList>
    </citation>
    <scope>NUCLEOTIDE SEQUENCE [LARGE SCALE GENOMIC DNA]</scope>
    <source>
        <strain evidence="8 9">Marseille-Q3630</strain>
    </source>
</reference>
<evidence type="ECO:0000256" key="4">
    <source>
        <dbReference type="ARBA" id="ARBA00022490"/>
    </source>
</evidence>
<sequence>MTSSQHSNTSDTVERLRQAMVEYAERSAAGEANELFDAEAEKNKAQVRKRALGLLDQRARSAHELRTRLVDAEFPPAVVDEVIDDLERVGLIDDAVFAREWVRQRHQRRGKSSRVLDRELQDKGVASSIRSDALATISDDDERALAESLAEKKARSIKAVPADRAERDKALRRIVGVLARRGFPQGMAMSVSIAALEGRIEELR</sequence>
<dbReference type="GO" id="GO:0006282">
    <property type="term" value="P:regulation of DNA repair"/>
    <property type="evidence" value="ECO:0007669"/>
    <property type="project" value="UniProtKB-UniRule"/>
</dbReference>
<comment type="subcellular location">
    <subcellularLocation>
        <location evidence="1 5">Cytoplasm</location>
    </subcellularLocation>
</comment>
<feature type="domain" description="RecX second three-helical" evidence="6">
    <location>
        <begin position="93"/>
        <end position="134"/>
    </location>
</feature>
<organism evidence="8 9">
    <name type="scientific">Corynebacterium incognita</name>
    <dbReference type="NCBI Taxonomy" id="2754725"/>
    <lineage>
        <taxon>Bacteria</taxon>
        <taxon>Bacillati</taxon>
        <taxon>Actinomycetota</taxon>
        <taxon>Actinomycetes</taxon>
        <taxon>Mycobacteriales</taxon>
        <taxon>Corynebacteriaceae</taxon>
        <taxon>Corynebacterium</taxon>
    </lineage>
</organism>
<feature type="domain" description="RecX first three-helical" evidence="7">
    <location>
        <begin position="49"/>
        <end position="86"/>
    </location>
</feature>
<dbReference type="HAMAP" id="MF_01114">
    <property type="entry name" value="RecX"/>
    <property type="match status" value="1"/>
</dbReference>
<dbReference type="InterPro" id="IPR053924">
    <property type="entry name" value="RecX_HTH_2nd"/>
</dbReference>
<comment type="similarity">
    <text evidence="2 5">Belongs to the RecX family.</text>
</comment>